<dbReference type="PANTHER" id="PTHR43124">
    <property type="entry name" value="PURINE EFFLUX PUMP PBUE"/>
    <property type="match status" value="1"/>
</dbReference>
<gene>
    <name evidence="8" type="ORF">EWM59_23270</name>
</gene>
<organism evidence="8 9">
    <name type="scientific">Emticicia agri</name>
    <dbReference type="NCBI Taxonomy" id="2492393"/>
    <lineage>
        <taxon>Bacteria</taxon>
        <taxon>Pseudomonadati</taxon>
        <taxon>Bacteroidota</taxon>
        <taxon>Cytophagia</taxon>
        <taxon>Cytophagales</taxon>
        <taxon>Leadbetterellaceae</taxon>
        <taxon>Emticicia</taxon>
    </lineage>
</organism>
<evidence type="ECO:0000256" key="6">
    <source>
        <dbReference type="SAM" id="Phobius"/>
    </source>
</evidence>
<evidence type="ECO:0000256" key="3">
    <source>
        <dbReference type="ARBA" id="ARBA00022692"/>
    </source>
</evidence>
<feature type="transmembrane region" description="Helical" evidence="6">
    <location>
        <begin position="175"/>
        <end position="194"/>
    </location>
</feature>
<comment type="caution">
    <text evidence="8">The sequence shown here is derived from an EMBL/GenBank/DDBJ whole genome shotgun (WGS) entry which is preliminary data.</text>
</comment>
<dbReference type="AlphaFoldDB" id="A0A4Q5LUM5"/>
<feature type="transmembrane region" description="Helical" evidence="6">
    <location>
        <begin position="114"/>
        <end position="135"/>
    </location>
</feature>
<dbReference type="SUPFAM" id="SSF103473">
    <property type="entry name" value="MFS general substrate transporter"/>
    <property type="match status" value="1"/>
</dbReference>
<sequence length="406" mass="44887">MQPIEVSPPTPTIRKNIGRTEFIVMMACIELLTALAIDIMLPTFDAVRQHFRLGAESTATARLVTFFFFGQFFQLIFGPMADKYGRIPVIRTGFLLYLSGCIATVLVPDMFWLLMARLVMGMGSSAMFVGVLACVRDRFVGNEMARAMSLIFTIFLIVPVVAPLLGAAILSVSSWQVVFLTPAFFALIVFIWSLRLQESAPANSRSDTKLFSVFQSFRQVFSNQTFIRYTSISTILFAAFSSYVSSSERIVGTLYHQPHLFIYIFGAIGFCMSIFTFINARMVRWLGAWRTLRLLLCVYVSLAVVLLALHLLSAEPVHLFVLFTIIGLLQSVNIALEPDSSSLALEPMGDKAGMAASIYGTSYLVVGAFGGSVIDSLLTHSVLPLAIAYCVGGLLALGVFFWRKRE</sequence>
<feature type="transmembrane region" description="Helical" evidence="6">
    <location>
        <begin position="380"/>
        <end position="402"/>
    </location>
</feature>
<accession>A0A4Q5LUM5</accession>
<evidence type="ECO:0000259" key="7">
    <source>
        <dbReference type="PROSITE" id="PS50850"/>
    </source>
</evidence>
<dbReference type="Gene3D" id="1.20.1720.10">
    <property type="entry name" value="Multidrug resistance protein D"/>
    <property type="match status" value="1"/>
</dbReference>
<feature type="transmembrane region" description="Helical" evidence="6">
    <location>
        <begin position="61"/>
        <end position="77"/>
    </location>
</feature>
<feature type="transmembrane region" description="Helical" evidence="6">
    <location>
        <begin position="292"/>
        <end position="311"/>
    </location>
</feature>
<proteinExistence type="predicted"/>
<reference evidence="8 9" key="1">
    <citation type="submission" date="2019-02" db="EMBL/GenBank/DDBJ databases">
        <title>Bacterial novel species Emticicia sp. 17J42-9 isolated from soil.</title>
        <authorList>
            <person name="Jung H.-Y."/>
        </authorList>
    </citation>
    <scope>NUCLEOTIDE SEQUENCE [LARGE SCALE GENOMIC DNA]</scope>
    <source>
        <strain evidence="8 9">17J42-9</strain>
    </source>
</reference>
<evidence type="ECO:0000256" key="4">
    <source>
        <dbReference type="ARBA" id="ARBA00022989"/>
    </source>
</evidence>
<feature type="transmembrane region" description="Helical" evidence="6">
    <location>
        <begin position="89"/>
        <end position="108"/>
    </location>
</feature>
<feature type="transmembrane region" description="Helical" evidence="6">
    <location>
        <begin position="260"/>
        <end position="280"/>
    </location>
</feature>
<evidence type="ECO:0000256" key="2">
    <source>
        <dbReference type="ARBA" id="ARBA00022475"/>
    </source>
</evidence>
<feature type="domain" description="Major facilitator superfamily (MFS) profile" evidence="7">
    <location>
        <begin position="22"/>
        <end position="405"/>
    </location>
</feature>
<dbReference type="Proteomes" id="UP000293162">
    <property type="component" value="Unassembled WGS sequence"/>
</dbReference>
<dbReference type="PANTHER" id="PTHR43124:SF3">
    <property type="entry name" value="CHLORAMPHENICOL EFFLUX PUMP RV0191"/>
    <property type="match status" value="1"/>
</dbReference>
<dbReference type="EMBL" id="SEWF01000052">
    <property type="protein sequence ID" value="RYU93199.1"/>
    <property type="molecule type" value="Genomic_DNA"/>
</dbReference>
<protein>
    <submittedName>
        <fullName evidence="8">MFS transporter</fullName>
    </submittedName>
</protein>
<feature type="transmembrane region" description="Helical" evidence="6">
    <location>
        <begin position="226"/>
        <end position="245"/>
    </location>
</feature>
<dbReference type="InterPro" id="IPR011701">
    <property type="entry name" value="MFS"/>
</dbReference>
<dbReference type="PROSITE" id="PS50850">
    <property type="entry name" value="MFS"/>
    <property type="match status" value="1"/>
</dbReference>
<comment type="subcellular location">
    <subcellularLocation>
        <location evidence="1">Cell membrane</location>
        <topology evidence="1">Multi-pass membrane protein</topology>
    </subcellularLocation>
</comment>
<evidence type="ECO:0000313" key="9">
    <source>
        <dbReference type="Proteomes" id="UP000293162"/>
    </source>
</evidence>
<dbReference type="InterPro" id="IPR020846">
    <property type="entry name" value="MFS_dom"/>
</dbReference>
<dbReference type="OrthoDB" id="9800416at2"/>
<keyword evidence="2" id="KW-1003">Cell membrane</keyword>
<keyword evidence="9" id="KW-1185">Reference proteome</keyword>
<evidence type="ECO:0000256" key="5">
    <source>
        <dbReference type="ARBA" id="ARBA00023136"/>
    </source>
</evidence>
<feature type="transmembrane region" description="Helical" evidence="6">
    <location>
        <begin position="356"/>
        <end position="374"/>
    </location>
</feature>
<keyword evidence="5 6" id="KW-0472">Membrane</keyword>
<dbReference type="RefSeq" id="WP_130023653.1">
    <property type="nucleotide sequence ID" value="NZ_SEWF01000052.1"/>
</dbReference>
<dbReference type="Pfam" id="PF07690">
    <property type="entry name" value="MFS_1"/>
    <property type="match status" value="1"/>
</dbReference>
<keyword evidence="4 6" id="KW-1133">Transmembrane helix</keyword>
<dbReference type="InterPro" id="IPR036259">
    <property type="entry name" value="MFS_trans_sf"/>
</dbReference>
<dbReference type="GO" id="GO:0005886">
    <property type="term" value="C:plasma membrane"/>
    <property type="evidence" value="ECO:0007669"/>
    <property type="project" value="UniProtKB-SubCell"/>
</dbReference>
<feature type="transmembrane region" description="Helical" evidence="6">
    <location>
        <begin position="147"/>
        <end position="169"/>
    </location>
</feature>
<evidence type="ECO:0000313" key="8">
    <source>
        <dbReference type="EMBL" id="RYU93199.1"/>
    </source>
</evidence>
<dbReference type="InterPro" id="IPR050189">
    <property type="entry name" value="MFS_Efflux_Transporters"/>
</dbReference>
<keyword evidence="3 6" id="KW-0812">Transmembrane</keyword>
<feature type="transmembrane region" description="Helical" evidence="6">
    <location>
        <begin position="22"/>
        <end position="41"/>
    </location>
</feature>
<evidence type="ECO:0000256" key="1">
    <source>
        <dbReference type="ARBA" id="ARBA00004651"/>
    </source>
</evidence>
<name>A0A4Q5LUM5_9BACT</name>
<dbReference type="GO" id="GO:0022857">
    <property type="term" value="F:transmembrane transporter activity"/>
    <property type="evidence" value="ECO:0007669"/>
    <property type="project" value="InterPro"/>
</dbReference>